<feature type="compositionally biased region" description="Basic residues" evidence="1">
    <location>
        <begin position="58"/>
        <end position="68"/>
    </location>
</feature>
<feature type="region of interest" description="Disordered" evidence="1">
    <location>
        <begin position="47"/>
        <end position="68"/>
    </location>
</feature>
<evidence type="ECO:0000256" key="1">
    <source>
        <dbReference type="SAM" id="MobiDB-lite"/>
    </source>
</evidence>
<protein>
    <submittedName>
        <fullName evidence="2">Uncharacterized protein</fullName>
    </submittedName>
</protein>
<reference evidence="2 3" key="1">
    <citation type="submission" date="2023-08" db="EMBL/GenBank/DDBJ databases">
        <title>New molecular markers tilS and rpoB for phylogenetic and monitoring studies of the genus Thiothrix biodiversity.</title>
        <authorList>
            <person name="Ravin N.V."/>
            <person name="Smolyakov D."/>
            <person name="Markov N.D."/>
            <person name="Beletsky A.V."/>
            <person name="Mardanov A.V."/>
            <person name="Rudenko T.S."/>
            <person name="Grabovich M.Y."/>
        </authorList>
    </citation>
    <scope>NUCLEOTIDE SEQUENCE [LARGE SCALE GENOMIC DNA]</scope>
    <source>
        <strain evidence="2 3">H33</strain>
    </source>
</reference>
<dbReference type="EMBL" id="JAVFKN010000002">
    <property type="protein sequence ID" value="MDQ5767475.1"/>
    <property type="molecule type" value="Genomic_DNA"/>
</dbReference>
<gene>
    <name evidence="2" type="ORF">RCC75_02990</name>
</gene>
<organism evidence="2 3">
    <name type="scientific">Thiothrix subterranea</name>
    <dbReference type="NCBI Taxonomy" id="2735563"/>
    <lineage>
        <taxon>Bacteria</taxon>
        <taxon>Pseudomonadati</taxon>
        <taxon>Pseudomonadota</taxon>
        <taxon>Gammaproteobacteria</taxon>
        <taxon>Thiotrichales</taxon>
        <taxon>Thiotrichaceae</taxon>
        <taxon>Thiothrix</taxon>
    </lineage>
</organism>
<keyword evidence="3" id="KW-1185">Reference proteome</keyword>
<evidence type="ECO:0000313" key="2">
    <source>
        <dbReference type="EMBL" id="MDQ5767475.1"/>
    </source>
</evidence>
<proteinExistence type="predicted"/>
<evidence type="ECO:0000313" key="3">
    <source>
        <dbReference type="Proteomes" id="UP001223336"/>
    </source>
</evidence>
<name>A0ABU0Y3V2_9GAMM</name>
<comment type="caution">
    <text evidence="2">The sequence shown here is derived from an EMBL/GenBank/DDBJ whole genome shotgun (WGS) entry which is preliminary data.</text>
</comment>
<accession>A0ABU0Y3V2</accession>
<dbReference type="Proteomes" id="UP001223336">
    <property type="component" value="Unassembled WGS sequence"/>
</dbReference>
<dbReference type="RefSeq" id="WP_308133649.1">
    <property type="nucleotide sequence ID" value="NZ_CP133197.1"/>
</dbReference>
<sequence length="68" mass="7460">MASQTNEQAFEAAIEKHLCGISSEEWKKLGEMPAVYGAVPFDSAQGTGSRYHIGNPSKIKRQLHAQTQ</sequence>